<dbReference type="EMBL" id="NHYD01003634">
    <property type="protein sequence ID" value="PPQ75242.1"/>
    <property type="molecule type" value="Genomic_DNA"/>
</dbReference>
<gene>
    <name evidence="1" type="ORF">CVT25_001364</name>
</gene>
<dbReference type="AlphaFoldDB" id="A0A409W9R2"/>
<evidence type="ECO:0000313" key="1">
    <source>
        <dbReference type="EMBL" id="PPQ75242.1"/>
    </source>
</evidence>
<dbReference type="InParanoid" id="A0A409W9R2"/>
<comment type="caution">
    <text evidence="1">The sequence shown here is derived from an EMBL/GenBank/DDBJ whole genome shotgun (WGS) entry which is preliminary data.</text>
</comment>
<reference evidence="1 2" key="1">
    <citation type="journal article" date="2018" name="Evol. Lett.">
        <title>Horizontal gene cluster transfer increased hallucinogenic mushroom diversity.</title>
        <authorList>
            <person name="Reynolds H.T."/>
            <person name="Vijayakumar V."/>
            <person name="Gluck-Thaler E."/>
            <person name="Korotkin H.B."/>
            <person name="Matheny P.B."/>
            <person name="Slot J.C."/>
        </authorList>
    </citation>
    <scope>NUCLEOTIDE SEQUENCE [LARGE SCALE GENOMIC DNA]</scope>
    <source>
        <strain evidence="1 2">2631</strain>
    </source>
</reference>
<keyword evidence="2" id="KW-1185">Reference proteome</keyword>
<name>A0A409W9R2_PSICY</name>
<sequence length="141" mass="15348">MTEILSLVGKALANMSESEEDTPTLVLVPVTYNTDILILAGKALANMSESEDMLPQFRLAGKALANMSESEHSNIEIVPPHVPVYANMSNEDESLAQAALENMSDDDKVKIVSSMDVWLQVNNTLANMSDDSDIQIIRNPA</sequence>
<protein>
    <submittedName>
        <fullName evidence="1">Uncharacterized protein</fullName>
    </submittedName>
</protein>
<accession>A0A409W9R2</accession>
<dbReference type="Proteomes" id="UP000283269">
    <property type="component" value="Unassembled WGS sequence"/>
</dbReference>
<organism evidence="1 2">
    <name type="scientific">Psilocybe cyanescens</name>
    <dbReference type="NCBI Taxonomy" id="93625"/>
    <lineage>
        <taxon>Eukaryota</taxon>
        <taxon>Fungi</taxon>
        <taxon>Dikarya</taxon>
        <taxon>Basidiomycota</taxon>
        <taxon>Agaricomycotina</taxon>
        <taxon>Agaricomycetes</taxon>
        <taxon>Agaricomycetidae</taxon>
        <taxon>Agaricales</taxon>
        <taxon>Agaricineae</taxon>
        <taxon>Strophariaceae</taxon>
        <taxon>Psilocybe</taxon>
    </lineage>
</organism>
<proteinExistence type="predicted"/>
<evidence type="ECO:0000313" key="2">
    <source>
        <dbReference type="Proteomes" id="UP000283269"/>
    </source>
</evidence>